<dbReference type="InterPro" id="IPR005839">
    <property type="entry name" value="Methylthiotransferase"/>
</dbReference>
<dbReference type="SFLD" id="SFLDS00029">
    <property type="entry name" value="Radical_SAM"/>
    <property type="match status" value="1"/>
</dbReference>
<accession>A0P768</accession>
<evidence type="ECO:0000259" key="11">
    <source>
        <dbReference type="PROSITE" id="PS51918"/>
    </source>
</evidence>
<dbReference type="SMART" id="SM00729">
    <property type="entry name" value="Elp3"/>
    <property type="match status" value="1"/>
</dbReference>
<keyword evidence="7 8" id="KW-0411">Iron-sulfur</keyword>
<dbReference type="Proteomes" id="UP000054262">
    <property type="component" value="Unassembled WGS sequence"/>
</dbReference>
<dbReference type="InterPro" id="IPR013848">
    <property type="entry name" value="Methylthiotransferase_N"/>
</dbReference>
<gene>
    <name evidence="8" type="primary">rimO</name>
    <name evidence="12" type="ORF">MB2181_04855</name>
</gene>
<dbReference type="OrthoDB" id="9805215at2"/>
<feature type="domain" description="MTTase N-terminal" evidence="10">
    <location>
        <begin position="10"/>
        <end position="120"/>
    </location>
</feature>
<comment type="subcellular location">
    <subcellularLocation>
        <location evidence="8">Cytoplasm</location>
    </subcellularLocation>
</comment>
<protein>
    <recommendedName>
        <fullName evidence="8">Ribosomal protein uS12 methylthiotransferase RimO</fullName>
        <shortName evidence="8">uS12 MTTase</shortName>
        <shortName evidence="8">uS12 methylthiotransferase</shortName>
        <ecNumber evidence="8">2.8.4.4</ecNumber>
    </recommendedName>
    <alternativeName>
        <fullName evidence="8">Ribosomal protein uS12 (aspartate-C(3))-methylthiotransferase</fullName>
    </alternativeName>
    <alternativeName>
        <fullName evidence="8">Ribosome maturation factor RimO</fullName>
    </alternativeName>
</protein>
<keyword evidence="3 8" id="KW-0808">Transferase</keyword>
<keyword evidence="2 8" id="KW-0963">Cytoplasm</keyword>
<feature type="domain" description="Radical SAM core" evidence="11">
    <location>
        <begin position="137"/>
        <end position="374"/>
    </location>
</feature>
<dbReference type="InterPro" id="IPR006638">
    <property type="entry name" value="Elp3/MiaA/NifB-like_rSAM"/>
</dbReference>
<keyword evidence="1 8" id="KW-0004">4Fe-4S</keyword>
<dbReference type="AlphaFoldDB" id="A0P768"/>
<dbReference type="GO" id="GO:0035599">
    <property type="term" value="F:aspartic acid methylthiotransferase activity"/>
    <property type="evidence" value="ECO:0007669"/>
    <property type="project" value="TreeGrafter"/>
</dbReference>
<dbReference type="PANTHER" id="PTHR43837:SF1">
    <property type="entry name" value="RIBOSOMAL PROTEIN US12 METHYLTHIOTRANSFERASE RIMO"/>
    <property type="match status" value="1"/>
</dbReference>
<dbReference type="FunFam" id="3.80.30.20:FF:000001">
    <property type="entry name" value="tRNA-2-methylthio-N(6)-dimethylallyladenosine synthase 2"/>
    <property type="match status" value="1"/>
</dbReference>
<comment type="catalytic activity">
    <reaction evidence="8">
        <text>L-aspartate(89)-[ribosomal protein uS12]-hydrogen + (sulfur carrier)-SH + AH2 + 2 S-adenosyl-L-methionine = 3-methylsulfanyl-L-aspartate(89)-[ribosomal protein uS12]-hydrogen + (sulfur carrier)-H + 5'-deoxyadenosine + L-methionine + A + S-adenosyl-L-homocysteine + 2 H(+)</text>
        <dbReference type="Rhea" id="RHEA:37087"/>
        <dbReference type="Rhea" id="RHEA-COMP:10460"/>
        <dbReference type="Rhea" id="RHEA-COMP:10461"/>
        <dbReference type="Rhea" id="RHEA-COMP:14737"/>
        <dbReference type="Rhea" id="RHEA-COMP:14739"/>
        <dbReference type="ChEBI" id="CHEBI:13193"/>
        <dbReference type="ChEBI" id="CHEBI:15378"/>
        <dbReference type="ChEBI" id="CHEBI:17319"/>
        <dbReference type="ChEBI" id="CHEBI:17499"/>
        <dbReference type="ChEBI" id="CHEBI:29917"/>
        <dbReference type="ChEBI" id="CHEBI:29961"/>
        <dbReference type="ChEBI" id="CHEBI:57844"/>
        <dbReference type="ChEBI" id="CHEBI:57856"/>
        <dbReference type="ChEBI" id="CHEBI:59789"/>
        <dbReference type="ChEBI" id="CHEBI:64428"/>
        <dbReference type="ChEBI" id="CHEBI:73599"/>
        <dbReference type="EC" id="2.8.4.4"/>
    </reaction>
</comment>
<dbReference type="InterPro" id="IPR020612">
    <property type="entry name" value="Methylthiotransferase_CS"/>
</dbReference>
<evidence type="ECO:0000256" key="7">
    <source>
        <dbReference type="ARBA" id="ARBA00023014"/>
    </source>
</evidence>
<dbReference type="InterPro" id="IPR005840">
    <property type="entry name" value="Ribosomal_uS12_MeSTrfase_RimO"/>
</dbReference>
<dbReference type="InterPro" id="IPR012340">
    <property type="entry name" value="NA-bd_OB-fold"/>
</dbReference>
<feature type="binding site" evidence="8">
    <location>
        <position position="55"/>
    </location>
    <ligand>
        <name>[4Fe-4S] cluster</name>
        <dbReference type="ChEBI" id="CHEBI:49883"/>
        <label>1</label>
    </ligand>
</feature>
<dbReference type="HAMAP" id="MF_01865">
    <property type="entry name" value="MTTase_RimO"/>
    <property type="match status" value="1"/>
</dbReference>
<dbReference type="GO" id="GO:0103039">
    <property type="term" value="F:protein methylthiotransferase activity"/>
    <property type="evidence" value="ECO:0007669"/>
    <property type="project" value="UniProtKB-EC"/>
</dbReference>
<dbReference type="InterPro" id="IPR007197">
    <property type="entry name" value="rSAM"/>
</dbReference>
<feature type="binding site" evidence="8">
    <location>
        <position position="155"/>
    </location>
    <ligand>
        <name>[4Fe-4S] cluster</name>
        <dbReference type="ChEBI" id="CHEBI:49883"/>
        <label>2</label>
        <note>4Fe-4S-S-AdoMet</note>
    </ligand>
</feature>
<dbReference type="NCBIfam" id="TIGR00089">
    <property type="entry name" value="MiaB/RimO family radical SAM methylthiotransferase"/>
    <property type="match status" value="1"/>
</dbReference>
<evidence type="ECO:0000313" key="12">
    <source>
        <dbReference type="EMBL" id="EAV47378.1"/>
    </source>
</evidence>
<feature type="binding site" evidence="8">
    <location>
        <position position="19"/>
    </location>
    <ligand>
        <name>[4Fe-4S] cluster</name>
        <dbReference type="ChEBI" id="CHEBI:49883"/>
        <label>1</label>
    </ligand>
</feature>
<feature type="domain" description="TRAM" evidence="9">
    <location>
        <begin position="377"/>
        <end position="442"/>
    </location>
</feature>
<dbReference type="SFLD" id="SFLDG01061">
    <property type="entry name" value="methylthiotransferase"/>
    <property type="match status" value="1"/>
</dbReference>
<dbReference type="Pfam" id="PF04055">
    <property type="entry name" value="Radical_SAM"/>
    <property type="match status" value="1"/>
</dbReference>
<dbReference type="EMBL" id="AAUX01000001">
    <property type="protein sequence ID" value="EAV47378.1"/>
    <property type="molecule type" value="Genomic_DNA"/>
</dbReference>
<evidence type="ECO:0000313" key="13">
    <source>
        <dbReference type="Proteomes" id="UP000054262"/>
    </source>
</evidence>
<evidence type="ECO:0000256" key="3">
    <source>
        <dbReference type="ARBA" id="ARBA00022679"/>
    </source>
</evidence>
<keyword evidence="4 8" id="KW-0949">S-adenosyl-L-methionine</keyword>
<evidence type="ECO:0000256" key="8">
    <source>
        <dbReference type="HAMAP-Rule" id="MF_01865"/>
    </source>
</evidence>
<dbReference type="Pfam" id="PF18693">
    <property type="entry name" value="TRAM_2"/>
    <property type="match status" value="1"/>
</dbReference>
<dbReference type="SFLD" id="SFLDG01082">
    <property type="entry name" value="B12-binding_domain_containing"/>
    <property type="match status" value="1"/>
</dbReference>
<dbReference type="PROSITE" id="PS51449">
    <property type="entry name" value="MTTASE_N"/>
    <property type="match status" value="1"/>
</dbReference>
<keyword evidence="13" id="KW-1185">Reference proteome</keyword>
<reference evidence="12 13" key="1">
    <citation type="submission" date="2006-11" db="EMBL/GenBank/DDBJ databases">
        <authorList>
            <person name="Giovannoni S."/>
            <person name="Vergin K."/>
            <person name="Ferriera S."/>
            <person name="Johnson J."/>
            <person name="Kravitz S."/>
            <person name="Beeson K."/>
            <person name="Sutton G."/>
            <person name="Rogers Y.-H."/>
            <person name="Friedman R."/>
            <person name="Frazier M."/>
            <person name="Venter J.C."/>
        </authorList>
    </citation>
    <scope>NUCLEOTIDE SEQUENCE [LARGE SCALE GENOMIC DNA]</scope>
    <source>
        <strain evidence="12 13">HTCC2181</strain>
    </source>
</reference>
<dbReference type="InterPro" id="IPR038135">
    <property type="entry name" value="Methylthiotransferase_N_sf"/>
</dbReference>
<dbReference type="GO" id="GO:0005829">
    <property type="term" value="C:cytosol"/>
    <property type="evidence" value="ECO:0007669"/>
    <property type="project" value="TreeGrafter"/>
</dbReference>
<dbReference type="CDD" id="cd01335">
    <property type="entry name" value="Radical_SAM"/>
    <property type="match status" value="1"/>
</dbReference>
<dbReference type="EC" id="2.8.4.4" evidence="8"/>
<evidence type="ECO:0000256" key="2">
    <source>
        <dbReference type="ARBA" id="ARBA00022490"/>
    </source>
</evidence>
<dbReference type="GO" id="GO:0006400">
    <property type="term" value="P:tRNA modification"/>
    <property type="evidence" value="ECO:0007669"/>
    <property type="project" value="InterPro"/>
</dbReference>
<evidence type="ECO:0000256" key="1">
    <source>
        <dbReference type="ARBA" id="ARBA00022485"/>
    </source>
</evidence>
<dbReference type="InterPro" id="IPR023404">
    <property type="entry name" value="rSAM_horseshoe"/>
</dbReference>
<dbReference type="NCBIfam" id="TIGR01125">
    <property type="entry name" value="30S ribosomal protein S12 methylthiotransferase RimO"/>
    <property type="match status" value="1"/>
</dbReference>
<dbReference type="PROSITE" id="PS50926">
    <property type="entry name" value="TRAM"/>
    <property type="match status" value="1"/>
</dbReference>
<organism evidence="12 13">
    <name type="scientific">Methylophilales bacterium HTCC2181</name>
    <dbReference type="NCBI Taxonomy" id="383631"/>
    <lineage>
        <taxon>Bacteria</taxon>
        <taxon>Pseudomonadati</taxon>
        <taxon>Pseudomonadota</taxon>
        <taxon>Betaproteobacteria</taxon>
        <taxon>Nitrosomonadales</taxon>
        <taxon>OM43 clade</taxon>
    </lineage>
</organism>
<comment type="caution">
    <text evidence="12">The sequence shown here is derived from an EMBL/GenBank/DDBJ whole genome shotgun (WGS) entry which is preliminary data.</text>
</comment>
<dbReference type="SFLD" id="SFLDF00274">
    <property type="entry name" value="ribosomal_protein_S12_methylth"/>
    <property type="match status" value="1"/>
</dbReference>
<feature type="binding site" evidence="8">
    <location>
        <position position="84"/>
    </location>
    <ligand>
        <name>[4Fe-4S] cluster</name>
        <dbReference type="ChEBI" id="CHEBI:49883"/>
        <label>1</label>
    </ligand>
</feature>
<evidence type="ECO:0000256" key="6">
    <source>
        <dbReference type="ARBA" id="ARBA00023004"/>
    </source>
</evidence>
<dbReference type="Gene3D" id="3.80.30.20">
    <property type="entry name" value="tm_1862 like domain"/>
    <property type="match status" value="1"/>
</dbReference>
<dbReference type="GO" id="GO:0046872">
    <property type="term" value="F:metal ion binding"/>
    <property type="evidence" value="ECO:0007669"/>
    <property type="project" value="UniProtKB-KW"/>
</dbReference>
<dbReference type="PROSITE" id="PS01278">
    <property type="entry name" value="MTTASE_RADICAL"/>
    <property type="match status" value="1"/>
</dbReference>
<evidence type="ECO:0000259" key="9">
    <source>
        <dbReference type="PROSITE" id="PS50926"/>
    </source>
</evidence>
<dbReference type="PROSITE" id="PS51918">
    <property type="entry name" value="RADICAL_SAM"/>
    <property type="match status" value="1"/>
</dbReference>
<keyword evidence="6 8" id="KW-0408">Iron</keyword>
<feature type="binding site" evidence="8">
    <location>
        <position position="158"/>
    </location>
    <ligand>
        <name>[4Fe-4S] cluster</name>
        <dbReference type="ChEBI" id="CHEBI:49883"/>
        <label>2</label>
        <note>4Fe-4S-S-AdoMet</note>
    </ligand>
</feature>
<evidence type="ECO:0000256" key="5">
    <source>
        <dbReference type="ARBA" id="ARBA00022723"/>
    </source>
</evidence>
<evidence type="ECO:0000256" key="4">
    <source>
        <dbReference type="ARBA" id="ARBA00022691"/>
    </source>
</evidence>
<comment type="cofactor">
    <cofactor evidence="8">
        <name>[4Fe-4S] cluster</name>
        <dbReference type="ChEBI" id="CHEBI:49883"/>
    </cofactor>
    <text evidence="8">Binds 2 [4Fe-4S] clusters. One cluster is coordinated with 3 cysteines and an exchangeable S-adenosyl-L-methionine.</text>
</comment>
<dbReference type="Pfam" id="PF00919">
    <property type="entry name" value="UPF0004"/>
    <property type="match status" value="1"/>
</dbReference>
<dbReference type="InterPro" id="IPR058240">
    <property type="entry name" value="rSAM_sf"/>
</dbReference>
<dbReference type="Gene3D" id="2.40.50.140">
    <property type="entry name" value="Nucleic acid-binding proteins"/>
    <property type="match status" value="1"/>
</dbReference>
<dbReference type="Gene3D" id="3.40.50.12160">
    <property type="entry name" value="Methylthiotransferase, N-terminal domain"/>
    <property type="match status" value="1"/>
</dbReference>
<comment type="function">
    <text evidence="8">Catalyzes the methylthiolation of an aspartic acid residue of ribosomal protein uS12.</text>
</comment>
<feature type="binding site" evidence="8">
    <location>
        <position position="151"/>
    </location>
    <ligand>
        <name>[4Fe-4S] cluster</name>
        <dbReference type="ChEBI" id="CHEBI:49883"/>
        <label>2</label>
        <note>4Fe-4S-S-AdoMet</note>
    </ligand>
</feature>
<comment type="similarity">
    <text evidence="8">Belongs to the methylthiotransferase family. RimO subfamily.</text>
</comment>
<dbReference type="PANTHER" id="PTHR43837">
    <property type="entry name" value="RIBOSOMAL PROTEIN S12 METHYLTHIOTRANSFERASE RIMO"/>
    <property type="match status" value="1"/>
</dbReference>
<sequence>MTIPTDYHAPKIGFISLGCPKAGSDTEKMLSQIKAEGYEIANNYKESELVIVNTCGFIDSAVEESLDAISEALDENGKVIVTGCLGERKDVIEKRFNNLLAITGSEAYQEVMEAVHLHAPKPTNPHIDLIPPQGIRLTPKHYAYIKISEGCNHKCTFCIIPSMRGKLISRPIGDIMQEAENLVNSGVSELIIISQDTSAYGVDVKYRPGFWNGRPIKTDLYNLAKSLSELGVWVRFHYVYPYPNVDRLIELMASGLILPYIDVPFQHANPTILKSMKRPANAENNLERINGWRAICPNLTIRSTFIVGFPGETEEQFEDLLEFLELAQLDRVGCFTYSDVDGATANLLDKQIPEDVKQDRYIRFMTVQNAISKKKLLNKVGTVHTVLIDEVGEDYAKARSYANAPEIDGNIFLENPEGLEVGDMLDVKIKRSEEYDLYAGPN</sequence>
<name>A0P768_9PROT</name>
<evidence type="ECO:0000259" key="10">
    <source>
        <dbReference type="PROSITE" id="PS51449"/>
    </source>
</evidence>
<proteinExistence type="inferred from homology"/>
<dbReference type="FunFam" id="3.40.50.12160:FF:000002">
    <property type="entry name" value="Ribosomal protein S12 methylthiotransferase RimO"/>
    <property type="match status" value="1"/>
</dbReference>
<dbReference type="InterPro" id="IPR002792">
    <property type="entry name" value="TRAM_dom"/>
</dbReference>
<keyword evidence="5 8" id="KW-0479">Metal-binding</keyword>
<dbReference type="GO" id="GO:0051539">
    <property type="term" value="F:4 iron, 4 sulfur cluster binding"/>
    <property type="evidence" value="ECO:0007669"/>
    <property type="project" value="UniProtKB-UniRule"/>
</dbReference>
<dbReference type="SUPFAM" id="SSF102114">
    <property type="entry name" value="Radical SAM enzymes"/>
    <property type="match status" value="1"/>
</dbReference>